<evidence type="ECO:0000313" key="1">
    <source>
        <dbReference type="EMBL" id="BAM80946.1"/>
    </source>
</evidence>
<dbReference type="GO" id="GO:0005737">
    <property type="term" value="C:cytoplasm"/>
    <property type="evidence" value="ECO:0007669"/>
    <property type="project" value="TreeGrafter"/>
</dbReference>
<dbReference type="InterPro" id="IPR050648">
    <property type="entry name" value="F-box_LRR-repeat"/>
</dbReference>
<dbReference type="GeneID" id="16995071"/>
<keyword evidence="2" id="KW-1185">Reference proteome</keyword>
<gene>
    <name evidence="1" type="ORF">CYME_CMM061C</name>
</gene>
<dbReference type="InterPro" id="IPR001611">
    <property type="entry name" value="Leu-rich_rpt"/>
</dbReference>
<name>M1UT76_CYAM1</name>
<dbReference type="SUPFAM" id="SSF52047">
    <property type="entry name" value="RNI-like"/>
    <property type="match status" value="1"/>
</dbReference>
<dbReference type="PANTHER" id="PTHR13382">
    <property type="entry name" value="MITOCHONDRIAL ATP SYNTHASE COUPLING FACTOR B"/>
    <property type="match status" value="1"/>
</dbReference>
<evidence type="ECO:0008006" key="3">
    <source>
        <dbReference type="Google" id="ProtNLM"/>
    </source>
</evidence>
<dbReference type="AlphaFoldDB" id="M1UT76"/>
<dbReference type="SMART" id="SM00367">
    <property type="entry name" value="LRR_CC"/>
    <property type="match status" value="3"/>
</dbReference>
<dbReference type="KEGG" id="cme:CYME_CMM061C"/>
<evidence type="ECO:0000313" key="2">
    <source>
        <dbReference type="Proteomes" id="UP000007014"/>
    </source>
</evidence>
<proteinExistence type="predicted"/>
<dbReference type="Proteomes" id="UP000007014">
    <property type="component" value="Chromosome 13"/>
</dbReference>
<dbReference type="InterPro" id="IPR032675">
    <property type="entry name" value="LRR_dom_sf"/>
</dbReference>
<dbReference type="RefSeq" id="XP_005536982.1">
    <property type="nucleotide sequence ID" value="XM_005536925.1"/>
</dbReference>
<protein>
    <recommendedName>
        <fullName evidence="3">F-box domain-containing protein</fullName>
    </recommendedName>
</protein>
<dbReference type="PANTHER" id="PTHR13382:SF10">
    <property type="entry name" value="ATP SYNTHASE SUBUNIT S, MITOCHONDRIAL"/>
    <property type="match status" value="1"/>
</dbReference>
<dbReference type="OrthoDB" id="423607at2759"/>
<dbReference type="InterPro" id="IPR006553">
    <property type="entry name" value="Leu-rich_rpt_Cys-con_subtyp"/>
</dbReference>
<dbReference type="EMBL" id="AP006495">
    <property type="protein sequence ID" value="BAM80946.1"/>
    <property type="molecule type" value="Genomic_DNA"/>
</dbReference>
<reference evidence="1 2" key="2">
    <citation type="journal article" date="2007" name="BMC Biol.">
        <title>A 100%-complete sequence reveals unusually simple genomic features in the hot-spring red alga Cyanidioschyzon merolae.</title>
        <authorList>
            <person name="Nozaki H."/>
            <person name="Takano H."/>
            <person name="Misumi O."/>
            <person name="Terasawa K."/>
            <person name="Matsuzaki M."/>
            <person name="Maruyama S."/>
            <person name="Nishida K."/>
            <person name="Yagisawa F."/>
            <person name="Yoshida Y."/>
            <person name="Fujiwara T."/>
            <person name="Takio S."/>
            <person name="Tamura K."/>
            <person name="Chung S.J."/>
            <person name="Nakamura S."/>
            <person name="Kuroiwa H."/>
            <person name="Tanaka K."/>
            <person name="Sato N."/>
            <person name="Kuroiwa T."/>
        </authorList>
    </citation>
    <scope>NUCLEOTIDE SEQUENCE [LARGE SCALE GENOMIC DNA]</scope>
    <source>
        <strain evidence="1 2">10D</strain>
    </source>
</reference>
<organism evidence="1 2">
    <name type="scientific">Cyanidioschyzon merolae (strain NIES-3377 / 10D)</name>
    <name type="common">Unicellular red alga</name>
    <dbReference type="NCBI Taxonomy" id="280699"/>
    <lineage>
        <taxon>Eukaryota</taxon>
        <taxon>Rhodophyta</taxon>
        <taxon>Bangiophyceae</taxon>
        <taxon>Cyanidiales</taxon>
        <taxon>Cyanidiaceae</taxon>
        <taxon>Cyanidioschyzon</taxon>
    </lineage>
</organism>
<sequence>MANINGNAGLAWRGTDKGPAERSALNVGASTGLPAWLLLPEHVWFRIFWWASAEGNDLAWLSQTAALVCTQWNYLVRKVVYPRLVRLNLTSIEHQWKRCRLRLRASEENAEVIQETDKHIAGFLERLFRDCSCARCLVATDCYRLVRDSVVQHIHVYPPRLVELHFSNCALLSDVGVGFMLQRIAAHQAGEQTWIHTLTFFAEKLTSRAAAEIARRCPFLQHLELQYARLDDESLRELGKLRFLRQLKVRGSEAVTDAGITYLAHLEFLDIALCPQITDRALFTLAHSVHLRRLLLAHQRYNVWCTGKWTESGLSALREAGVDLHFIDV</sequence>
<reference evidence="1 2" key="1">
    <citation type="journal article" date="2004" name="Nature">
        <title>Genome sequence of the ultrasmall unicellular red alga Cyanidioschyzon merolae 10D.</title>
        <authorList>
            <person name="Matsuzaki M."/>
            <person name="Misumi O."/>
            <person name="Shin-i T."/>
            <person name="Maruyama S."/>
            <person name="Takahara M."/>
            <person name="Miyagishima S."/>
            <person name="Mori T."/>
            <person name="Nishida K."/>
            <person name="Yagisawa F."/>
            <person name="Nishida K."/>
            <person name="Yoshida Y."/>
            <person name="Nishimura Y."/>
            <person name="Nakao S."/>
            <person name="Kobayashi T."/>
            <person name="Momoyama Y."/>
            <person name="Higashiyama T."/>
            <person name="Minoda A."/>
            <person name="Sano M."/>
            <person name="Nomoto H."/>
            <person name="Oishi K."/>
            <person name="Hayashi H."/>
            <person name="Ohta F."/>
            <person name="Nishizaka S."/>
            <person name="Haga S."/>
            <person name="Miura S."/>
            <person name="Morishita T."/>
            <person name="Kabeya Y."/>
            <person name="Terasawa K."/>
            <person name="Suzuki Y."/>
            <person name="Ishii Y."/>
            <person name="Asakawa S."/>
            <person name="Takano H."/>
            <person name="Ohta N."/>
            <person name="Kuroiwa H."/>
            <person name="Tanaka K."/>
            <person name="Shimizu N."/>
            <person name="Sugano S."/>
            <person name="Sato N."/>
            <person name="Nozaki H."/>
            <person name="Ogasawara N."/>
            <person name="Kohara Y."/>
            <person name="Kuroiwa T."/>
        </authorList>
    </citation>
    <scope>NUCLEOTIDE SEQUENCE [LARGE SCALE GENOMIC DNA]</scope>
    <source>
        <strain evidence="1 2">10D</strain>
    </source>
</reference>
<dbReference type="HOGENOM" id="CLU_845570_0_0_1"/>
<dbReference type="Gramene" id="CMM061CT">
    <property type="protein sequence ID" value="CMM061CT"/>
    <property type="gene ID" value="CMM061C"/>
</dbReference>
<dbReference type="Pfam" id="PF13516">
    <property type="entry name" value="LRR_6"/>
    <property type="match status" value="1"/>
</dbReference>
<dbReference type="STRING" id="280699.M1UT76"/>
<accession>M1UT76</accession>
<dbReference type="Gene3D" id="3.80.10.10">
    <property type="entry name" value="Ribonuclease Inhibitor"/>
    <property type="match status" value="2"/>
</dbReference>